<dbReference type="Proteomes" id="UP000790833">
    <property type="component" value="Unassembled WGS sequence"/>
</dbReference>
<dbReference type="InterPro" id="IPR000114">
    <property type="entry name" value="Ribosomal_uL16_bact-type"/>
</dbReference>
<gene>
    <name evidence="5" type="primary">MRPL16</name>
    <name evidence="5" type="ORF">KQ657_000125</name>
</gene>
<dbReference type="GO" id="GO:0003735">
    <property type="term" value="F:structural constituent of ribosome"/>
    <property type="evidence" value="ECO:0007669"/>
    <property type="project" value="InterPro"/>
</dbReference>
<keyword evidence="6" id="KW-1185">Reference proteome</keyword>
<dbReference type="InterPro" id="IPR020798">
    <property type="entry name" value="Ribosomal_uL16_CS"/>
</dbReference>
<dbReference type="SUPFAM" id="SSF54686">
    <property type="entry name" value="Ribosomal protein L16p/L10e"/>
    <property type="match status" value="1"/>
</dbReference>
<dbReference type="GO" id="GO:0005762">
    <property type="term" value="C:mitochondrial large ribosomal subunit"/>
    <property type="evidence" value="ECO:0007669"/>
    <property type="project" value="TreeGrafter"/>
</dbReference>
<evidence type="ECO:0000313" key="5">
    <source>
        <dbReference type="EMBL" id="KAG7196113.1"/>
    </source>
</evidence>
<reference evidence="5" key="1">
    <citation type="submission" date="2021-03" db="EMBL/GenBank/DDBJ databases">
        <authorList>
            <person name="Palmer J.M."/>
        </authorList>
    </citation>
    <scope>NUCLEOTIDE SEQUENCE</scope>
    <source>
        <strain evidence="5">ARV_011</strain>
    </source>
</reference>
<dbReference type="GO" id="GO:0019843">
    <property type="term" value="F:rRNA binding"/>
    <property type="evidence" value="ECO:0007669"/>
    <property type="project" value="InterPro"/>
</dbReference>
<dbReference type="GO" id="GO:0032543">
    <property type="term" value="P:mitochondrial translation"/>
    <property type="evidence" value="ECO:0007669"/>
    <property type="project" value="TreeGrafter"/>
</dbReference>
<dbReference type="PANTHER" id="PTHR12220">
    <property type="entry name" value="50S/60S RIBOSOMAL PROTEIN L16"/>
    <property type="match status" value="1"/>
</dbReference>
<keyword evidence="2 4" id="KW-0689">Ribosomal protein</keyword>
<dbReference type="FunFam" id="3.90.1170.10:FF:000010">
    <property type="entry name" value="60S ribosomal protein L16, mitochondrial"/>
    <property type="match status" value="1"/>
</dbReference>
<evidence type="ECO:0000256" key="2">
    <source>
        <dbReference type="ARBA" id="ARBA00022980"/>
    </source>
</evidence>
<dbReference type="CDD" id="cd01433">
    <property type="entry name" value="Ribosomal_L16_L10e"/>
    <property type="match status" value="1"/>
</dbReference>
<dbReference type="OrthoDB" id="268521at2759"/>
<dbReference type="InterPro" id="IPR047873">
    <property type="entry name" value="Ribosomal_uL16"/>
</dbReference>
<dbReference type="InterPro" id="IPR036920">
    <property type="entry name" value="Ribosomal_uL16_sf"/>
</dbReference>
<dbReference type="GeneID" id="66113499"/>
<protein>
    <submittedName>
        <fullName evidence="5">Mitochondrial ribosomal large subunit component</fullName>
    </submittedName>
</protein>
<proteinExistence type="inferred from homology"/>
<dbReference type="Gene3D" id="3.90.1170.10">
    <property type="entry name" value="Ribosomal protein L10e/L16"/>
    <property type="match status" value="1"/>
</dbReference>
<dbReference type="RefSeq" id="XP_043051658.1">
    <property type="nucleotide sequence ID" value="XM_043190981.1"/>
</dbReference>
<keyword evidence="3 4" id="KW-0687">Ribonucleoprotein</keyword>
<comment type="caution">
    <text evidence="5">The sequence shown here is derived from an EMBL/GenBank/DDBJ whole genome shotgun (WGS) entry which is preliminary data.</text>
</comment>
<dbReference type="PROSITE" id="PS00701">
    <property type="entry name" value="RIBOSOMAL_L16_2"/>
    <property type="match status" value="1"/>
</dbReference>
<dbReference type="EMBL" id="JAHMUF010000001">
    <property type="protein sequence ID" value="KAG7196113.1"/>
    <property type="molecule type" value="Genomic_DNA"/>
</dbReference>
<sequence>MFGFGKSMLGSIFGGVKSAPFSSSGPVSTMLMTKSPTPLNTMNLTFKRLKHEYAPRYKRIRKAMKGKVPVRTGGSIKGNTLQYGQYGMRLKTEGTRMTAAQLKEADKVILREIKPFGGQLIRRLACNLAVCVKGNQTRMGKGKGAFDHWAVRVPTGKILFEVRGEIHDKVMREAFRKAAAKLPGVCEVVTKESPIRVGLKLFIDKVPAPIDYKEKFNEKPSRKWANVVASEEEMYRSYRGR</sequence>
<accession>A0A9P8AKS0</accession>
<evidence type="ECO:0000256" key="3">
    <source>
        <dbReference type="ARBA" id="ARBA00023274"/>
    </source>
</evidence>
<dbReference type="AlphaFoldDB" id="A0A9P8AKS0"/>
<dbReference type="InterPro" id="IPR016180">
    <property type="entry name" value="Ribosomal_uL16_dom"/>
</dbReference>
<evidence type="ECO:0000313" key="6">
    <source>
        <dbReference type="Proteomes" id="UP000790833"/>
    </source>
</evidence>
<evidence type="ECO:0000256" key="4">
    <source>
        <dbReference type="RuleBase" id="RU004413"/>
    </source>
</evidence>
<dbReference type="PANTHER" id="PTHR12220:SF13">
    <property type="entry name" value="LARGE RIBOSOMAL SUBUNIT PROTEIN UL16M"/>
    <property type="match status" value="1"/>
</dbReference>
<comment type="similarity">
    <text evidence="1 4">Belongs to the universal ribosomal protein uL16 family.</text>
</comment>
<dbReference type="PRINTS" id="PR00060">
    <property type="entry name" value="RIBOSOMALL16"/>
</dbReference>
<evidence type="ECO:0000256" key="1">
    <source>
        <dbReference type="ARBA" id="ARBA00008931"/>
    </source>
</evidence>
<dbReference type="Pfam" id="PF00252">
    <property type="entry name" value="Ribosomal_L16"/>
    <property type="match status" value="1"/>
</dbReference>
<organism evidence="5 6">
    <name type="scientific">Scheffersomyces spartinae</name>
    <dbReference type="NCBI Taxonomy" id="45513"/>
    <lineage>
        <taxon>Eukaryota</taxon>
        <taxon>Fungi</taxon>
        <taxon>Dikarya</taxon>
        <taxon>Ascomycota</taxon>
        <taxon>Saccharomycotina</taxon>
        <taxon>Pichiomycetes</taxon>
        <taxon>Debaryomycetaceae</taxon>
        <taxon>Scheffersomyces</taxon>
    </lineage>
</organism>
<dbReference type="NCBIfam" id="TIGR01164">
    <property type="entry name" value="rplP_bact"/>
    <property type="match status" value="1"/>
</dbReference>
<name>A0A9P8AKS0_9ASCO</name>